<dbReference type="InterPro" id="IPR009883">
    <property type="entry name" value="YgfX"/>
</dbReference>
<evidence type="ECO:0000256" key="1">
    <source>
        <dbReference type="SAM" id="Phobius"/>
    </source>
</evidence>
<dbReference type="EMBL" id="LN681225">
    <property type="protein sequence ID" value="CEK10604.1"/>
    <property type="molecule type" value="Genomic_DNA"/>
</dbReference>
<evidence type="ECO:0000313" key="3">
    <source>
        <dbReference type="Proteomes" id="UP000032803"/>
    </source>
</evidence>
<dbReference type="Pfam" id="PF07254">
    <property type="entry name" value="Cpta_toxin"/>
    <property type="match status" value="1"/>
</dbReference>
<name>A0A0A8UV33_LEGHA</name>
<dbReference type="KEGG" id="lha:LHA_1564"/>
<dbReference type="AlphaFoldDB" id="A0A0A8UV33"/>
<keyword evidence="1" id="KW-0472">Membrane</keyword>
<dbReference type="STRING" id="449.LHA_1564"/>
<dbReference type="HOGENOM" id="CLU_1842627_0_0_6"/>
<keyword evidence="1" id="KW-0812">Transmembrane</keyword>
<keyword evidence="3" id="KW-1185">Reference proteome</keyword>
<accession>A0A0A8UV33</accession>
<evidence type="ECO:0000313" key="2">
    <source>
        <dbReference type="EMBL" id="CEK10604.1"/>
    </source>
</evidence>
<feature type="transmembrane region" description="Helical" evidence="1">
    <location>
        <begin position="16"/>
        <end position="33"/>
    </location>
</feature>
<protein>
    <submittedName>
        <fullName evidence="2">Uncharacterized protein</fullName>
    </submittedName>
</protein>
<organism evidence="2 3">
    <name type="scientific">Legionella hackeliae</name>
    <dbReference type="NCBI Taxonomy" id="449"/>
    <lineage>
        <taxon>Bacteria</taxon>
        <taxon>Pseudomonadati</taxon>
        <taxon>Pseudomonadota</taxon>
        <taxon>Gammaproteobacteria</taxon>
        <taxon>Legionellales</taxon>
        <taxon>Legionellaceae</taxon>
        <taxon>Legionella</taxon>
    </lineage>
</organism>
<dbReference type="Proteomes" id="UP000032803">
    <property type="component" value="Chromosome I"/>
</dbReference>
<proteinExistence type="predicted"/>
<reference evidence="3" key="1">
    <citation type="submission" date="2014-09" db="EMBL/GenBank/DDBJ databases">
        <authorList>
            <person name="Gomez-Valero L."/>
        </authorList>
    </citation>
    <scope>NUCLEOTIDE SEQUENCE [LARGE SCALE GENOMIC DNA]</scope>
    <source>
        <strain evidence="3">ATCC35250</strain>
    </source>
</reference>
<sequence>MLNSLNCTINLRKSQYFLRIVLLVYSCAFLIVYNCFWPLYLKLLTEILLSIQLLRILRDPRPYSQYSQLTYANNRWSLHKEGYSTPLVYQRMRIIIDPGLFLLMELKNEKRSQLLIIFSDQTEPLIYKTLKLHEKIVRN</sequence>
<keyword evidence="1" id="KW-1133">Transmembrane helix</keyword>
<gene>
    <name evidence="2" type="ORF">LHA_1564</name>
</gene>